<reference evidence="1 2" key="1">
    <citation type="journal article" date="2022" name="bioRxiv">
        <title>The genome of the oomycete Peronosclerospora sorghi, a cosmopolitan pathogen of maize and sorghum, is inflated with dispersed pseudogenes.</title>
        <authorList>
            <person name="Fletcher K."/>
            <person name="Martin F."/>
            <person name="Isakeit T."/>
            <person name="Cavanaugh K."/>
            <person name="Magill C."/>
            <person name="Michelmore R."/>
        </authorList>
    </citation>
    <scope>NUCLEOTIDE SEQUENCE [LARGE SCALE GENOMIC DNA]</scope>
    <source>
        <strain evidence="1">P6</strain>
    </source>
</reference>
<proteinExistence type="predicted"/>
<evidence type="ECO:0000313" key="1">
    <source>
        <dbReference type="EMBL" id="KAI9911729.1"/>
    </source>
</evidence>
<gene>
    <name evidence="1" type="ORF">PsorP6_009171</name>
</gene>
<dbReference type="Proteomes" id="UP001163321">
    <property type="component" value="Chromosome 5"/>
</dbReference>
<organism evidence="1 2">
    <name type="scientific">Peronosclerospora sorghi</name>
    <dbReference type="NCBI Taxonomy" id="230839"/>
    <lineage>
        <taxon>Eukaryota</taxon>
        <taxon>Sar</taxon>
        <taxon>Stramenopiles</taxon>
        <taxon>Oomycota</taxon>
        <taxon>Peronosporomycetes</taxon>
        <taxon>Peronosporales</taxon>
        <taxon>Peronosporaceae</taxon>
        <taxon>Peronosclerospora</taxon>
    </lineage>
</organism>
<dbReference type="EMBL" id="CM047584">
    <property type="protein sequence ID" value="KAI9911729.1"/>
    <property type="molecule type" value="Genomic_DNA"/>
</dbReference>
<sequence>MVKAMERGYEKAIFKQGSNVLRDLVNKPEFTLVKRKVAWKAMRMANLQLLKIESHRRGEAVEFDKTSITRGMGFVSAKGLSASHGKERIAFQLEEFSPFWWLEKSDDETDRYLSPLDPDKVLILKGLPRNDGRFKSDFKAPLVHTQKLPPSTVPYALTGIRPSAQRVASD</sequence>
<keyword evidence="2" id="KW-1185">Reference proteome</keyword>
<evidence type="ECO:0000313" key="2">
    <source>
        <dbReference type="Proteomes" id="UP001163321"/>
    </source>
</evidence>
<name>A0ACC0VYZ8_9STRA</name>
<protein>
    <submittedName>
        <fullName evidence="1">Uncharacterized protein</fullName>
    </submittedName>
</protein>
<accession>A0ACC0VYZ8</accession>
<comment type="caution">
    <text evidence="1">The sequence shown here is derived from an EMBL/GenBank/DDBJ whole genome shotgun (WGS) entry which is preliminary data.</text>
</comment>